<accession>A0A1R4H4H9</accession>
<keyword evidence="2" id="KW-1185">Reference proteome</keyword>
<evidence type="ECO:0000313" key="2">
    <source>
        <dbReference type="Proteomes" id="UP000195442"/>
    </source>
</evidence>
<sequence length="265" mass="29762">MKARNRYDAGIPMLNLVNKSISQVLFVIGYMRDSAIRTKQFDIEKALTPLIVGSSVNTNLPDDFNPQAPRVTLRQGRLSVHFSQLTAQLTIDIDNTNGKSLDVIRDSIAKKINLFQDCVDKIIPHEQQRERGLVLTMLYPIDSTQFSDEDVFNHIQSNFFKISPLGEPASAQLNVGYKTDDNFFITLSVAQYKMAAGEVPTMSVAEWFDITKLPVIESGIELKIDVNSRPLVDIADQPADVTSVILKKTFDFVMDEADKFMGKQK</sequence>
<dbReference type="AlphaFoldDB" id="A0A1R4H4H9"/>
<dbReference type="RefSeq" id="WP_087146413.1">
    <property type="nucleotide sequence ID" value="NZ_FUKJ01000122.1"/>
</dbReference>
<dbReference type="EMBL" id="FUKJ01000122">
    <property type="protein sequence ID" value="SJM91152.1"/>
    <property type="molecule type" value="Genomic_DNA"/>
</dbReference>
<dbReference type="Proteomes" id="UP000195442">
    <property type="component" value="Unassembled WGS sequence"/>
</dbReference>
<evidence type="ECO:0000313" key="1">
    <source>
        <dbReference type="EMBL" id="SJM91152.1"/>
    </source>
</evidence>
<dbReference type="OrthoDB" id="9892355at2"/>
<name>A0A1R4H4H9_9GAMM</name>
<protein>
    <recommendedName>
        <fullName evidence="3">TIGR04255 family protein</fullName>
    </recommendedName>
</protein>
<proteinExistence type="predicted"/>
<gene>
    <name evidence="1" type="ORF">CRENPOLYSF2_2080003</name>
</gene>
<organism evidence="1 2">
    <name type="scientific">Crenothrix polyspora</name>
    <dbReference type="NCBI Taxonomy" id="360316"/>
    <lineage>
        <taxon>Bacteria</taxon>
        <taxon>Pseudomonadati</taxon>
        <taxon>Pseudomonadota</taxon>
        <taxon>Gammaproteobacteria</taxon>
        <taxon>Methylococcales</taxon>
        <taxon>Crenotrichaceae</taxon>
        <taxon>Crenothrix</taxon>
    </lineage>
</organism>
<reference evidence="2" key="1">
    <citation type="submission" date="2017-02" db="EMBL/GenBank/DDBJ databases">
        <authorList>
            <person name="Daims H."/>
        </authorList>
    </citation>
    <scope>NUCLEOTIDE SEQUENCE [LARGE SCALE GENOMIC DNA]</scope>
</reference>
<evidence type="ECO:0008006" key="3">
    <source>
        <dbReference type="Google" id="ProtNLM"/>
    </source>
</evidence>